<accession>A0A5J5AY80</accession>
<dbReference type="PANTHER" id="PTHR42879:SF2">
    <property type="entry name" value="3-OXOACYL-[ACYL-CARRIER-PROTEIN] REDUCTASE FABG"/>
    <property type="match status" value="1"/>
</dbReference>
<dbReference type="PRINTS" id="PR00081">
    <property type="entry name" value="GDHRDH"/>
</dbReference>
<dbReference type="InterPro" id="IPR029063">
    <property type="entry name" value="SAM-dependent_MTases_sf"/>
</dbReference>
<keyword evidence="11" id="KW-1185">Reference proteome</keyword>
<evidence type="ECO:0000256" key="5">
    <source>
        <dbReference type="ARBA" id="ARBA00022832"/>
    </source>
</evidence>
<reference evidence="10 11" key="1">
    <citation type="submission" date="2019-09" db="EMBL/GenBank/DDBJ databases">
        <title>A chromosome-level genome assembly of the Chinese tupelo Nyssa sinensis.</title>
        <authorList>
            <person name="Yang X."/>
            <person name="Kang M."/>
            <person name="Yang Y."/>
            <person name="Xiong H."/>
            <person name="Wang M."/>
            <person name="Zhang Z."/>
            <person name="Wang Z."/>
            <person name="Wu H."/>
            <person name="Ma T."/>
            <person name="Liu J."/>
            <person name="Xi Z."/>
        </authorList>
    </citation>
    <scope>NUCLEOTIDE SEQUENCE [LARGE SCALE GENOMIC DNA]</scope>
    <source>
        <strain evidence="10">J267</strain>
        <tissue evidence="10">Leaf</tissue>
    </source>
</reference>
<dbReference type="PRINTS" id="PR00080">
    <property type="entry name" value="SDRFAMILY"/>
</dbReference>
<keyword evidence="5" id="KW-0276">Fatty acid metabolism</keyword>
<gene>
    <name evidence="10" type="ORF">F0562_030231</name>
</gene>
<name>A0A5J5AY80_9ASTE</name>
<evidence type="ECO:0000256" key="2">
    <source>
        <dbReference type="ARBA" id="ARBA00006484"/>
    </source>
</evidence>
<dbReference type="SUPFAM" id="SSF51735">
    <property type="entry name" value="NAD(P)-binding Rossmann-fold domains"/>
    <property type="match status" value="1"/>
</dbReference>
<sequence length="303" mass="33141">MPQSSIASTTPPTVTFCGCVFYDQLSTLVLAEHEAAAHAASCHPSISQIRHDSGRQILITSQHACSQCSKNIYRERTSTRQGAQPHSTHLTRPTSFGNEIRLKQTKSSLCNKAVVGCPASLRSGRRLDLYSGTGSVGIEAISWGCSEVHFVEMDPWFLGTGRLIYRPPLSLTCHLEVIDLNLTGVYLCTLVASKIMMKKKKGRIINIASVVGLVGNVGQANYSAAKAGVIGLTKTVAKEYSSRNINVNKKAAESLVDPEEYPNLFDDWQVTLSIELKLAEKRTAVCGVMILYGVLSLNLRWWL</sequence>
<feature type="compositionally biased region" description="Polar residues" evidence="9">
    <location>
        <begin position="79"/>
        <end position="95"/>
    </location>
</feature>
<dbReference type="PROSITE" id="PS00061">
    <property type="entry name" value="ADH_SHORT"/>
    <property type="match status" value="1"/>
</dbReference>
<dbReference type="Pfam" id="PF03602">
    <property type="entry name" value="Cons_hypoth95"/>
    <property type="match status" value="1"/>
</dbReference>
<protein>
    <recommendedName>
        <fullName evidence="3">3-oxoacyl-[acyl-carrier-protein] reductase</fullName>
        <ecNumber evidence="3">1.1.1.100</ecNumber>
    </recommendedName>
</protein>
<dbReference type="OrthoDB" id="1669814at2759"/>
<evidence type="ECO:0000313" key="11">
    <source>
        <dbReference type="Proteomes" id="UP000325577"/>
    </source>
</evidence>
<feature type="region of interest" description="Disordered" evidence="9">
    <location>
        <begin position="76"/>
        <end position="95"/>
    </location>
</feature>
<keyword evidence="4" id="KW-0444">Lipid biosynthesis</keyword>
<dbReference type="InterPro" id="IPR050259">
    <property type="entry name" value="SDR"/>
</dbReference>
<evidence type="ECO:0000256" key="7">
    <source>
        <dbReference type="ARBA" id="ARBA00048508"/>
    </source>
</evidence>
<keyword evidence="6" id="KW-0275">Fatty acid biosynthesis</keyword>
<dbReference type="GO" id="GO:0006633">
    <property type="term" value="P:fatty acid biosynthetic process"/>
    <property type="evidence" value="ECO:0007669"/>
    <property type="project" value="UniProtKB-KW"/>
</dbReference>
<keyword evidence="6" id="KW-0443">Lipid metabolism</keyword>
<dbReference type="InterPro" id="IPR020904">
    <property type="entry name" value="Sc_DH/Rdtase_CS"/>
</dbReference>
<dbReference type="AlphaFoldDB" id="A0A5J5AY80"/>
<organism evidence="10 11">
    <name type="scientific">Nyssa sinensis</name>
    <dbReference type="NCBI Taxonomy" id="561372"/>
    <lineage>
        <taxon>Eukaryota</taxon>
        <taxon>Viridiplantae</taxon>
        <taxon>Streptophyta</taxon>
        <taxon>Embryophyta</taxon>
        <taxon>Tracheophyta</taxon>
        <taxon>Spermatophyta</taxon>
        <taxon>Magnoliopsida</taxon>
        <taxon>eudicotyledons</taxon>
        <taxon>Gunneridae</taxon>
        <taxon>Pentapetalae</taxon>
        <taxon>asterids</taxon>
        <taxon>Cornales</taxon>
        <taxon>Nyssaceae</taxon>
        <taxon>Nyssa</taxon>
    </lineage>
</organism>
<comment type="catalytic activity">
    <reaction evidence="7">
        <text>a (3R)-hydroxyacyl-[ACP] + NADP(+) = a 3-oxoacyl-[ACP] + NADPH + H(+)</text>
        <dbReference type="Rhea" id="RHEA:17397"/>
        <dbReference type="Rhea" id="RHEA-COMP:9916"/>
        <dbReference type="Rhea" id="RHEA-COMP:9945"/>
        <dbReference type="ChEBI" id="CHEBI:15378"/>
        <dbReference type="ChEBI" id="CHEBI:57783"/>
        <dbReference type="ChEBI" id="CHEBI:58349"/>
        <dbReference type="ChEBI" id="CHEBI:78776"/>
        <dbReference type="ChEBI" id="CHEBI:78827"/>
        <dbReference type="EC" id="1.1.1.100"/>
    </reaction>
</comment>
<dbReference type="GO" id="GO:0004316">
    <property type="term" value="F:3-oxoacyl-[acyl-carrier-protein] reductase (NADPH) activity"/>
    <property type="evidence" value="ECO:0007669"/>
    <property type="project" value="UniProtKB-EC"/>
</dbReference>
<comment type="pathway">
    <text evidence="1">Lipid metabolism; fatty acid biosynthesis.</text>
</comment>
<comment type="similarity">
    <text evidence="2 8">Belongs to the short-chain dehydrogenases/reductases (SDR) family.</text>
</comment>
<dbReference type="InterPro" id="IPR002347">
    <property type="entry name" value="SDR_fam"/>
</dbReference>
<dbReference type="Proteomes" id="UP000325577">
    <property type="component" value="Linkage Group LG17"/>
</dbReference>
<dbReference type="Pfam" id="PF00106">
    <property type="entry name" value="adh_short"/>
    <property type="match status" value="1"/>
</dbReference>
<dbReference type="Gene3D" id="3.40.50.150">
    <property type="entry name" value="Vaccinia Virus protein VP39"/>
    <property type="match status" value="1"/>
</dbReference>
<dbReference type="PANTHER" id="PTHR42879">
    <property type="entry name" value="3-OXOACYL-(ACYL-CARRIER-PROTEIN) REDUCTASE"/>
    <property type="match status" value="1"/>
</dbReference>
<evidence type="ECO:0000256" key="9">
    <source>
        <dbReference type="SAM" id="MobiDB-lite"/>
    </source>
</evidence>
<evidence type="ECO:0000256" key="1">
    <source>
        <dbReference type="ARBA" id="ARBA00005194"/>
    </source>
</evidence>
<dbReference type="EMBL" id="CM018040">
    <property type="protein sequence ID" value="KAA8535228.1"/>
    <property type="molecule type" value="Genomic_DNA"/>
</dbReference>
<evidence type="ECO:0000256" key="6">
    <source>
        <dbReference type="ARBA" id="ARBA00023160"/>
    </source>
</evidence>
<evidence type="ECO:0000313" key="10">
    <source>
        <dbReference type="EMBL" id="KAA8535228.1"/>
    </source>
</evidence>
<dbReference type="Gene3D" id="3.40.50.720">
    <property type="entry name" value="NAD(P)-binding Rossmann-like Domain"/>
    <property type="match status" value="1"/>
</dbReference>
<proteinExistence type="inferred from homology"/>
<evidence type="ECO:0000256" key="4">
    <source>
        <dbReference type="ARBA" id="ARBA00022516"/>
    </source>
</evidence>
<dbReference type="SUPFAM" id="SSF53335">
    <property type="entry name" value="S-adenosyl-L-methionine-dependent methyltransferases"/>
    <property type="match status" value="1"/>
</dbReference>
<dbReference type="EC" id="1.1.1.100" evidence="3"/>
<dbReference type="InterPro" id="IPR036291">
    <property type="entry name" value="NAD(P)-bd_dom_sf"/>
</dbReference>
<evidence type="ECO:0000256" key="3">
    <source>
        <dbReference type="ARBA" id="ARBA00012948"/>
    </source>
</evidence>
<evidence type="ECO:0000256" key="8">
    <source>
        <dbReference type="RuleBase" id="RU000363"/>
    </source>
</evidence>